<protein>
    <submittedName>
        <fullName evidence="5">DUF1822 family protein</fullName>
    </submittedName>
</protein>
<comment type="caution">
    <text evidence="5">The sequence shown here is derived from an EMBL/GenBank/DDBJ whole genome shotgun (WGS) entry which is preliminary data.</text>
</comment>
<keyword evidence="3" id="KW-0605">Phycobilisome</keyword>
<evidence type="ECO:0000256" key="1">
    <source>
        <dbReference type="ARBA" id="ARBA00009299"/>
    </source>
</evidence>
<evidence type="ECO:0000256" key="4">
    <source>
        <dbReference type="ARBA" id="ARBA00023239"/>
    </source>
</evidence>
<keyword evidence="6" id="KW-1185">Reference proteome</keyword>
<comment type="similarity">
    <text evidence="1">Belongs to the CpcE/RpcE/PecE family.</text>
</comment>
<reference evidence="6" key="1">
    <citation type="journal article" date="2021" name="Science">
        <title>Hunting the eagle killer: A cyanobacterial neurotoxin causes vacuolar myelinopathy.</title>
        <authorList>
            <person name="Breinlinger S."/>
            <person name="Phillips T.J."/>
            <person name="Haram B.N."/>
            <person name="Mares J."/>
            <person name="Martinez Yerena J.A."/>
            <person name="Hrouzek P."/>
            <person name="Sobotka R."/>
            <person name="Henderson W.M."/>
            <person name="Schmieder P."/>
            <person name="Williams S.M."/>
            <person name="Lauderdale J.D."/>
            <person name="Wilde H.D."/>
            <person name="Gerrin W."/>
            <person name="Kust A."/>
            <person name="Washington J.W."/>
            <person name="Wagner C."/>
            <person name="Geier B."/>
            <person name="Liebeke M."/>
            <person name="Enke H."/>
            <person name="Niedermeyer T.H.J."/>
            <person name="Wilde S.B."/>
        </authorList>
    </citation>
    <scope>NUCLEOTIDE SEQUENCE [LARGE SCALE GENOMIC DNA]</scope>
    <source>
        <strain evidence="6">Thurmond2011</strain>
    </source>
</reference>
<keyword evidence="4" id="KW-0456">Lyase</keyword>
<dbReference type="InterPro" id="IPR016024">
    <property type="entry name" value="ARM-type_fold"/>
</dbReference>
<dbReference type="EMBL" id="JAALHA020000001">
    <property type="protein sequence ID" value="MDR9893941.1"/>
    <property type="molecule type" value="Genomic_DNA"/>
</dbReference>
<dbReference type="AlphaFoldDB" id="A0AAP5I3B6"/>
<accession>A0AAP5I3B6</accession>
<gene>
    <name evidence="5" type="ORF">G7B40_005050</name>
</gene>
<dbReference type="InterPro" id="IPR014951">
    <property type="entry name" value="DUF1822"/>
</dbReference>
<dbReference type="SUPFAM" id="SSF48371">
    <property type="entry name" value="ARM repeat"/>
    <property type="match status" value="1"/>
</dbReference>
<evidence type="ECO:0000313" key="5">
    <source>
        <dbReference type="EMBL" id="MDR9893941.1"/>
    </source>
</evidence>
<dbReference type="GO" id="GO:0030089">
    <property type="term" value="C:phycobilisome"/>
    <property type="evidence" value="ECO:0007669"/>
    <property type="project" value="UniProtKB-KW"/>
</dbReference>
<keyword evidence="2" id="KW-0042">Antenna complex</keyword>
<sequence>MSNILEALTTLYPDQICLELSTEQMEQTIASEQKYSYDVARSIASNNRLALDGFLNWFKTESGVENEQPEVWPTQEALSPIWDVVNGTAIQLGKTRIVLIPSDEIDITEFSVPAEWIDIPSWAADYYLAVQVNIEDCWIRIWGYTTHKKLKQQGQYDKIRRIYSLKQESLIEDLNVMWVARSLGGDCKLAINPLPSLSSTQAEDLLAQLSEKSLYSPRLKVDFEQWAALIENEKWRQQLYNLRTQSVLVSLSQWFKNQFEEGWLAIENILAPKEMIAVRGTRSVNRGQENPSGSEDAIATIIPLLQPDKDELIRKQAAGVLGRIGVGHPKVSKALTELLHTARDTDTRWQAAISLSKVDPDNPKAGRERGKLVDLGMQLKGHEVALIVAIMPKNDQTTGVFIKVKPRNEQALLPPHLQLTVVPELGEPGKAEARSDPQGNAKDKLIQLCFSGLPGERFQVTVIFNDVNFTENFVI</sequence>
<dbReference type="RefSeq" id="WP_208339592.1">
    <property type="nucleotide sequence ID" value="NZ_CAWQFN010000556.1"/>
</dbReference>
<evidence type="ECO:0000313" key="6">
    <source>
        <dbReference type="Proteomes" id="UP000667802"/>
    </source>
</evidence>
<name>A0AAP5I3B6_9CYAN</name>
<dbReference type="GO" id="GO:0016829">
    <property type="term" value="F:lyase activity"/>
    <property type="evidence" value="ECO:0007669"/>
    <property type="project" value="UniProtKB-KW"/>
</dbReference>
<organism evidence="5 6">
    <name type="scientific">Aetokthonos hydrillicola Thurmond2011</name>
    <dbReference type="NCBI Taxonomy" id="2712845"/>
    <lineage>
        <taxon>Bacteria</taxon>
        <taxon>Bacillati</taxon>
        <taxon>Cyanobacteriota</taxon>
        <taxon>Cyanophyceae</taxon>
        <taxon>Nostocales</taxon>
        <taxon>Hapalosiphonaceae</taxon>
        <taxon>Aetokthonos</taxon>
    </lineage>
</organism>
<dbReference type="Proteomes" id="UP000667802">
    <property type="component" value="Unassembled WGS sequence"/>
</dbReference>
<proteinExistence type="inferred from homology"/>
<evidence type="ECO:0000256" key="3">
    <source>
        <dbReference type="ARBA" id="ARBA00022738"/>
    </source>
</evidence>
<dbReference type="Gene3D" id="1.25.10.10">
    <property type="entry name" value="Leucine-rich Repeat Variant"/>
    <property type="match status" value="1"/>
</dbReference>
<dbReference type="Pfam" id="PF08852">
    <property type="entry name" value="DUF1822"/>
    <property type="match status" value="1"/>
</dbReference>
<evidence type="ECO:0000256" key="2">
    <source>
        <dbReference type="ARBA" id="ARBA00022549"/>
    </source>
</evidence>
<dbReference type="InterPro" id="IPR011989">
    <property type="entry name" value="ARM-like"/>
</dbReference>